<keyword evidence="7" id="KW-0677">Repeat</keyword>
<keyword evidence="8" id="KW-0391">Immunity</keyword>
<dbReference type="SUPFAM" id="SSF51045">
    <property type="entry name" value="WW domain"/>
    <property type="match status" value="1"/>
</dbReference>
<feature type="region of interest" description="Disordered" evidence="15">
    <location>
        <begin position="1"/>
        <end position="32"/>
    </location>
</feature>
<evidence type="ECO:0000256" key="13">
    <source>
        <dbReference type="ARBA" id="ARBA00042167"/>
    </source>
</evidence>
<evidence type="ECO:0000256" key="5">
    <source>
        <dbReference type="ARBA" id="ARBA00022588"/>
    </source>
</evidence>
<dbReference type="Gene3D" id="3.40.30.10">
    <property type="entry name" value="Glutaredoxin"/>
    <property type="match status" value="1"/>
</dbReference>
<sequence length="283" mass="31748">MSDSSRKVKPQQRRSANQKDTDEEEVIAEDYDDHGATDLQLNYAHNKHGGKLVTDDATAGALGCPNKWNVYHECSAFCQRRWGAGQDPDPRLELKRLRMLEKYPLPAGWSEVYDPGTGRYYYWNTETEVVSWLPPGHPRARPGACAAALRLQLQAAQREGQAGQPTEPHTDTARPASDQEMSDDEHDRERQRERDHRRERERRPRERAAARARKRPDELDPMDPAAYSDIPRGSWSAGLERDVKSGVDATASGPLFQQRPYPSPGAVLRANAASRPADAGDGQ</sequence>
<feature type="domain" description="WW" evidence="16">
    <location>
        <begin position="103"/>
        <end position="137"/>
    </location>
</feature>
<evidence type="ECO:0000313" key="17">
    <source>
        <dbReference type="EMBL" id="KAF0310289.1"/>
    </source>
</evidence>
<dbReference type="CDD" id="cd00201">
    <property type="entry name" value="WW"/>
    <property type="match status" value="1"/>
</dbReference>
<feature type="region of interest" description="Disordered" evidence="15">
    <location>
        <begin position="156"/>
        <end position="283"/>
    </location>
</feature>
<feature type="compositionally biased region" description="Basic and acidic residues" evidence="15">
    <location>
        <begin position="185"/>
        <end position="209"/>
    </location>
</feature>
<evidence type="ECO:0000256" key="9">
    <source>
        <dbReference type="ARBA" id="ARBA00023015"/>
    </source>
</evidence>
<comment type="subunit">
    <text evidence="14">Interacts with POU3F2/Brn-2, ATXN1, TXNL4A, HTT and AR. Interaction with ATXN1 correlates positively with the length of the polyglutamine tract. Interacts with RNA polymerase II large subunit in a phosphorylation-dependent manner. Forms a ternary complex with ATXN1 mutant and phosphorylated RNA polymerase II. Interacts (via C-terminus) with TXNL4A and CD2BP2. Interacts (via WW domain) with ATN1 and SF3B1, and may interact with additional splice factors. Interacts (via WW domain) with WBP11; Leading to reduce interaction between PQBP1 and TXNL4A. Interacts with CAPRIN1. Interacts with DDX1. Interacts with SFPQ. Interacts with KHSRP.</text>
</comment>
<evidence type="ECO:0000313" key="18">
    <source>
        <dbReference type="Proteomes" id="UP000440578"/>
    </source>
</evidence>
<protein>
    <recommendedName>
        <fullName evidence="3">Polyglutamine-binding protein 1</fullName>
    </recommendedName>
    <alternativeName>
        <fullName evidence="13">Polyglutamine tract-binding protein 1</fullName>
    </alternativeName>
</protein>
<dbReference type="Pfam" id="PF00397">
    <property type="entry name" value="WW"/>
    <property type="match status" value="1"/>
</dbReference>
<evidence type="ECO:0000256" key="1">
    <source>
        <dbReference type="ARBA" id="ARBA00004324"/>
    </source>
</evidence>
<dbReference type="InterPro" id="IPR001202">
    <property type="entry name" value="WW_dom"/>
</dbReference>
<dbReference type="GO" id="GO:0016607">
    <property type="term" value="C:nuclear speck"/>
    <property type="evidence" value="ECO:0007669"/>
    <property type="project" value="UniProtKB-SubCell"/>
</dbReference>
<organism evidence="17 18">
    <name type="scientific">Amphibalanus amphitrite</name>
    <name type="common">Striped barnacle</name>
    <name type="synonym">Balanus amphitrite</name>
    <dbReference type="NCBI Taxonomy" id="1232801"/>
    <lineage>
        <taxon>Eukaryota</taxon>
        <taxon>Metazoa</taxon>
        <taxon>Ecdysozoa</taxon>
        <taxon>Arthropoda</taxon>
        <taxon>Crustacea</taxon>
        <taxon>Multicrustacea</taxon>
        <taxon>Cirripedia</taxon>
        <taxon>Thoracica</taxon>
        <taxon>Thoracicalcarea</taxon>
        <taxon>Balanomorpha</taxon>
        <taxon>Balanoidea</taxon>
        <taxon>Balanidae</taxon>
        <taxon>Amphibalaninae</taxon>
        <taxon>Amphibalanus</taxon>
    </lineage>
</organism>
<dbReference type="GO" id="GO:0045087">
    <property type="term" value="P:innate immune response"/>
    <property type="evidence" value="ECO:0007669"/>
    <property type="project" value="UniProtKB-KW"/>
</dbReference>
<dbReference type="EMBL" id="VIIS01000322">
    <property type="protein sequence ID" value="KAF0310289.1"/>
    <property type="molecule type" value="Genomic_DNA"/>
</dbReference>
<dbReference type="Gene3D" id="2.20.70.10">
    <property type="match status" value="1"/>
</dbReference>
<keyword evidence="12" id="KW-0539">Nucleus</keyword>
<evidence type="ECO:0000256" key="2">
    <source>
        <dbReference type="ARBA" id="ARBA00004463"/>
    </source>
</evidence>
<dbReference type="PROSITE" id="PS50020">
    <property type="entry name" value="WW_DOMAIN_2"/>
    <property type="match status" value="1"/>
</dbReference>
<dbReference type="GO" id="GO:0005737">
    <property type="term" value="C:cytoplasm"/>
    <property type="evidence" value="ECO:0007669"/>
    <property type="project" value="TreeGrafter"/>
</dbReference>
<name>A0A6A4WY96_AMPAM</name>
<evidence type="ECO:0000256" key="4">
    <source>
        <dbReference type="ARBA" id="ARBA00022553"/>
    </source>
</evidence>
<dbReference type="AlphaFoldDB" id="A0A6A4WY96"/>
<dbReference type="Proteomes" id="UP000440578">
    <property type="component" value="Unassembled WGS sequence"/>
</dbReference>
<comment type="caution">
    <text evidence="17">The sequence shown here is derived from an EMBL/GenBank/DDBJ whole genome shotgun (WGS) entry which is preliminary data.</text>
</comment>
<keyword evidence="4" id="KW-0597">Phosphoprotein</keyword>
<evidence type="ECO:0000256" key="11">
    <source>
        <dbReference type="ARBA" id="ARBA00023187"/>
    </source>
</evidence>
<keyword evidence="18" id="KW-1185">Reference proteome</keyword>
<keyword evidence="9" id="KW-0805">Transcription regulation</keyword>
<gene>
    <name evidence="17" type="primary">PQBP1</name>
    <name evidence="17" type="ORF">FJT64_018681</name>
</gene>
<dbReference type="InterPro" id="IPR036020">
    <property type="entry name" value="WW_dom_sf"/>
</dbReference>
<dbReference type="GO" id="GO:0043021">
    <property type="term" value="F:ribonucleoprotein complex binding"/>
    <property type="evidence" value="ECO:0007669"/>
    <property type="project" value="TreeGrafter"/>
</dbReference>
<evidence type="ECO:0000256" key="3">
    <source>
        <dbReference type="ARBA" id="ARBA00021117"/>
    </source>
</evidence>
<comment type="subcellular location">
    <subcellularLocation>
        <location evidence="2">Cytoplasmic granule</location>
    </subcellularLocation>
    <subcellularLocation>
        <location evidence="1">Nucleus speckle</location>
    </subcellularLocation>
</comment>
<keyword evidence="5" id="KW-0399">Innate immunity</keyword>
<feature type="compositionally biased region" description="Acidic residues" evidence="15">
    <location>
        <begin position="21"/>
        <end position="32"/>
    </location>
</feature>
<dbReference type="PANTHER" id="PTHR21737">
    <property type="entry name" value="POLYGLUTAMINE BINDING PROTEIN 1/MARVEL MEMBRANE-ASSOCIATING DOMAIN CONTAINING 3"/>
    <property type="match status" value="1"/>
</dbReference>
<keyword evidence="11" id="KW-0508">mRNA splicing</keyword>
<dbReference type="OrthoDB" id="42462at2759"/>
<dbReference type="PANTHER" id="PTHR21737:SF3">
    <property type="entry name" value="POLYGLUTAMINE-BINDING PROTEIN 1"/>
    <property type="match status" value="1"/>
</dbReference>
<accession>A0A6A4WY96</accession>
<evidence type="ECO:0000259" key="16">
    <source>
        <dbReference type="PROSITE" id="PS50020"/>
    </source>
</evidence>
<evidence type="ECO:0000256" key="12">
    <source>
        <dbReference type="ARBA" id="ARBA00023242"/>
    </source>
</evidence>
<evidence type="ECO:0000256" key="10">
    <source>
        <dbReference type="ARBA" id="ARBA00023163"/>
    </source>
</evidence>
<keyword evidence="10" id="KW-0804">Transcription</keyword>
<keyword evidence="6" id="KW-0507">mRNA processing</keyword>
<evidence type="ECO:0000256" key="14">
    <source>
        <dbReference type="ARBA" id="ARBA00046362"/>
    </source>
</evidence>
<evidence type="ECO:0000256" key="15">
    <source>
        <dbReference type="SAM" id="MobiDB-lite"/>
    </source>
</evidence>
<evidence type="ECO:0000256" key="8">
    <source>
        <dbReference type="ARBA" id="ARBA00022859"/>
    </source>
</evidence>
<dbReference type="SMART" id="SM00456">
    <property type="entry name" value="WW"/>
    <property type="match status" value="1"/>
</dbReference>
<dbReference type="GO" id="GO:0000380">
    <property type="term" value="P:alternative mRNA splicing, via spliceosome"/>
    <property type="evidence" value="ECO:0007669"/>
    <property type="project" value="TreeGrafter"/>
</dbReference>
<proteinExistence type="predicted"/>
<reference evidence="17 18" key="1">
    <citation type="submission" date="2019-07" db="EMBL/GenBank/DDBJ databases">
        <title>Draft genome assembly of a fouling barnacle, Amphibalanus amphitrite (Darwin, 1854): The first reference genome for Thecostraca.</title>
        <authorList>
            <person name="Kim W."/>
        </authorList>
    </citation>
    <scope>NUCLEOTIDE SEQUENCE [LARGE SCALE GENOMIC DNA]</scope>
    <source>
        <strain evidence="17">SNU_AA5</strain>
        <tissue evidence="17">Soma without cirri and trophi</tissue>
    </source>
</reference>
<evidence type="ECO:0000256" key="6">
    <source>
        <dbReference type="ARBA" id="ARBA00022664"/>
    </source>
</evidence>
<evidence type="ECO:0000256" key="7">
    <source>
        <dbReference type="ARBA" id="ARBA00022737"/>
    </source>
</evidence>